<evidence type="ECO:0000313" key="10">
    <source>
        <dbReference type="Proteomes" id="UP000664534"/>
    </source>
</evidence>
<protein>
    <submittedName>
        <fullName evidence="9">Uncharacterized protein</fullName>
    </submittedName>
</protein>
<keyword evidence="4" id="KW-0256">Endoplasmic reticulum</keyword>
<evidence type="ECO:0000256" key="5">
    <source>
        <dbReference type="ARBA" id="ARBA00022989"/>
    </source>
</evidence>
<dbReference type="PANTHER" id="PTHR15301">
    <property type="entry name" value="INSULIN-INDUCED GENE 1"/>
    <property type="match status" value="1"/>
</dbReference>
<feature type="transmembrane region" description="Helical" evidence="8">
    <location>
        <begin position="154"/>
        <end position="173"/>
    </location>
</feature>
<feature type="region of interest" description="Disordered" evidence="7">
    <location>
        <begin position="80"/>
        <end position="126"/>
    </location>
</feature>
<keyword evidence="10" id="KW-1185">Reference proteome</keyword>
<reference evidence="9" key="1">
    <citation type="submission" date="2021-03" db="EMBL/GenBank/DDBJ databases">
        <authorList>
            <person name="Tagirdzhanova G."/>
        </authorList>
    </citation>
    <scope>NUCLEOTIDE SEQUENCE</scope>
</reference>
<comment type="caution">
    <text evidence="9">The sequence shown here is derived from an EMBL/GenBank/DDBJ whole genome shotgun (WGS) entry which is preliminary data.</text>
</comment>
<evidence type="ECO:0000256" key="6">
    <source>
        <dbReference type="ARBA" id="ARBA00023136"/>
    </source>
</evidence>
<feature type="compositionally biased region" description="Polar residues" evidence="7">
    <location>
        <begin position="97"/>
        <end position="106"/>
    </location>
</feature>
<dbReference type="GO" id="GO:0016126">
    <property type="term" value="P:sterol biosynthetic process"/>
    <property type="evidence" value="ECO:0007669"/>
    <property type="project" value="TreeGrafter"/>
</dbReference>
<sequence>MTEDVTPLLRPKPRRHYDLTPTSSTPSSPTTPSQEFPHQPSDPSQMAAKSLQERRTPDDRKRSISILNLTSSTLFGIYTPAGSGTPSGSPTPSASGFETNPGQPSTPAGYAGQTARHNIKDKKPPVVDPYVRPQLQRYHSHQAHQRLSEYILPLALRTFLLFSFGVAYGIIVSNLHDHQQVAPVQLEGIEQSSWGYLMAWGGVGVLLGGLLPWIDVLWEEVSGRDNEVIASRPQDSRPVDVSEEQGPRPASSAGSGLGADWNPVVRCVGAFIGIAFAIRRLPWQSTSQVSLTLALVNPVLWYLVDRSKPGFLLSMLVGLAGTAIVFGVNPKIVPSPATPSPRAGAMNTSYDSGDYDGLISNESIGVSIWIASVLFCSSVCFGNIGRRLAGGRRPSVSIFDTLDRETSLNKYLDYNHKIE</sequence>
<dbReference type="EMBL" id="CAJPDT010000015">
    <property type="protein sequence ID" value="CAF9915663.1"/>
    <property type="molecule type" value="Genomic_DNA"/>
</dbReference>
<keyword evidence="3 8" id="KW-0812">Transmembrane</keyword>
<gene>
    <name evidence="9" type="ORF">IMSHALPRED_002668</name>
</gene>
<evidence type="ECO:0000256" key="7">
    <source>
        <dbReference type="SAM" id="MobiDB-lite"/>
    </source>
</evidence>
<feature type="transmembrane region" description="Helical" evidence="8">
    <location>
        <begin position="193"/>
        <end position="214"/>
    </location>
</feature>
<accession>A0A8H3F167</accession>
<name>A0A8H3F167_9LECA</name>
<dbReference type="Pfam" id="PF07281">
    <property type="entry name" value="INSIG"/>
    <property type="match status" value="1"/>
</dbReference>
<evidence type="ECO:0000256" key="2">
    <source>
        <dbReference type="ARBA" id="ARBA00007475"/>
    </source>
</evidence>
<feature type="compositionally biased region" description="Low complexity" evidence="7">
    <location>
        <begin position="80"/>
        <end position="96"/>
    </location>
</feature>
<feature type="region of interest" description="Disordered" evidence="7">
    <location>
        <begin position="229"/>
        <end position="256"/>
    </location>
</feature>
<evidence type="ECO:0000256" key="3">
    <source>
        <dbReference type="ARBA" id="ARBA00022692"/>
    </source>
</evidence>
<comment type="subcellular location">
    <subcellularLocation>
        <location evidence="1">Endoplasmic reticulum membrane</location>
        <topology evidence="1">Multi-pass membrane protein</topology>
    </subcellularLocation>
</comment>
<evidence type="ECO:0000256" key="8">
    <source>
        <dbReference type="SAM" id="Phobius"/>
    </source>
</evidence>
<dbReference type="Proteomes" id="UP000664534">
    <property type="component" value="Unassembled WGS sequence"/>
</dbReference>
<keyword evidence="6 8" id="KW-0472">Membrane</keyword>
<evidence type="ECO:0000313" key="9">
    <source>
        <dbReference type="EMBL" id="CAF9915663.1"/>
    </source>
</evidence>
<dbReference type="OrthoDB" id="205546at2759"/>
<keyword evidence="5 8" id="KW-1133">Transmembrane helix</keyword>
<feature type="region of interest" description="Disordered" evidence="7">
    <location>
        <begin position="1"/>
        <end position="64"/>
    </location>
</feature>
<dbReference type="AlphaFoldDB" id="A0A8H3F167"/>
<organism evidence="9 10">
    <name type="scientific">Imshaugia aleurites</name>
    <dbReference type="NCBI Taxonomy" id="172621"/>
    <lineage>
        <taxon>Eukaryota</taxon>
        <taxon>Fungi</taxon>
        <taxon>Dikarya</taxon>
        <taxon>Ascomycota</taxon>
        <taxon>Pezizomycotina</taxon>
        <taxon>Lecanoromycetes</taxon>
        <taxon>OSLEUM clade</taxon>
        <taxon>Lecanoromycetidae</taxon>
        <taxon>Lecanorales</taxon>
        <taxon>Lecanorineae</taxon>
        <taxon>Parmeliaceae</taxon>
        <taxon>Imshaugia</taxon>
    </lineage>
</organism>
<comment type="similarity">
    <text evidence="2">Belongs to the INSIG family.</text>
</comment>
<proteinExistence type="inferred from homology"/>
<feature type="transmembrane region" description="Helical" evidence="8">
    <location>
        <begin position="311"/>
        <end position="328"/>
    </location>
</feature>
<evidence type="ECO:0000256" key="1">
    <source>
        <dbReference type="ARBA" id="ARBA00004477"/>
    </source>
</evidence>
<feature type="transmembrane region" description="Helical" evidence="8">
    <location>
        <begin position="364"/>
        <end position="384"/>
    </location>
</feature>
<feature type="compositionally biased region" description="Low complexity" evidence="7">
    <location>
        <begin position="20"/>
        <end position="33"/>
    </location>
</feature>
<dbReference type="InterPro" id="IPR025929">
    <property type="entry name" value="INSIG_fam"/>
</dbReference>
<dbReference type="GO" id="GO:0005789">
    <property type="term" value="C:endoplasmic reticulum membrane"/>
    <property type="evidence" value="ECO:0007669"/>
    <property type="project" value="UniProtKB-SubCell"/>
</dbReference>
<evidence type="ECO:0000256" key="4">
    <source>
        <dbReference type="ARBA" id="ARBA00022824"/>
    </source>
</evidence>
<feature type="compositionally biased region" description="Basic and acidic residues" evidence="7">
    <location>
        <begin position="51"/>
        <end position="62"/>
    </location>
</feature>
<dbReference type="PANTHER" id="PTHR15301:SF3">
    <property type="entry name" value="PROTEIN NSG1-RELATED"/>
    <property type="match status" value="1"/>
</dbReference>